<keyword evidence="2" id="KW-1185">Reference proteome</keyword>
<evidence type="ECO:0008006" key="3">
    <source>
        <dbReference type="Google" id="ProtNLM"/>
    </source>
</evidence>
<dbReference type="EMBL" id="CP100355">
    <property type="protein sequence ID" value="UTF53688.1"/>
    <property type="molecule type" value="Genomic_DNA"/>
</dbReference>
<dbReference type="AlphaFoldDB" id="A0A9E7NB53"/>
<gene>
    <name evidence="1" type="ORF">NGM29_18290</name>
</gene>
<evidence type="ECO:0000313" key="1">
    <source>
        <dbReference type="EMBL" id="UTF53688.1"/>
    </source>
</evidence>
<dbReference type="Proteomes" id="UP001056855">
    <property type="component" value="Chromosome"/>
</dbReference>
<proteinExistence type="predicted"/>
<name>A0A9E7NB53_9EURY</name>
<reference evidence="1" key="1">
    <citation type="submission" date="2022-06" db="EMBL/GenBank/DDBJ databases">
        <title>Diverse halophilic archaea isolated from saline environments.</title>
        <authorList>
            <person name="Cui H.-L."/>
        </authorList>
    </citation>
    <scope>NUCLEOTIDE SEQUENCE</scope>
    <source>
        <strain evidence="1">WLHS1</strain>
    </source>
</reference>
<dbReference type="RefSeq" id="WP_254158212.1">
    <property type="nucleotide sequence ID" value="NZ_CP100355.1"/>
</dbReference>
<sequence length="135" mass="15500">MTTVRFENGRDTIRNWDDVFEALSAEPRRRLVVSLMDAPRDETIPLPERAINPDAPADPDVLRTELFHRHLPLLSDLGFVEWEPDPFVASRGPRFEEVAAVFEALHSHAAELPESLVLGCRRLEREREREMSVSD</sequence>
<evidence type="ECO:0000313" key="2">
    <source>
        <dbReference type="Proteomes" id="UP001056855"/>
    </source>
</evidence>
<accession>A0A9E7NB53</accession>
<organism evidence="1 2">
    <name type="scientific">Natronosalvus rutilus</name>
    <dbReference type="NCBI Taxonomy" id="2953753"/>
    <lineage>
        <taxon>Archaea</taxon>
        <taxon>Methanobacteriati</taxon>
        <taxon>Methanobacteriota</taxon>
        <taxon>Stenosarchaea group</taxon>
        <taxon>Halobacteria</taxon>
        <taxon>Halobacteriales</taxon>
        <taxon>Natrialbaceae</taxon>
        <taxon>Natronosalvus</taxon>
    </lineage>
</organism>
<dbReference type="KEGG" id="sawl:NGM29_18290"/>
<dbReference type="GeneID" id="73292038"/>
<protein>
    <recommendedName>
        <fullName evidence="3">ArsR family transcriptional regulator</fullName>
    </recommendedName>
</protein>